<comment type="similarity">
    <text evidence="1">Belongs to the pseudouridine synthase Pus10 family.</text>
</comment>
<dbReference type="InterPro" id="IPR020103">
    <property type="entry name" value="PsdUridine_synth_cat_dom_sf"/>
</dbReference>
<feature type="region of interest" description="Disordered" evidence="5">
    <location>
        <begin position="43"/>
        <end position="63"/>
    </location>
</feature>
<dbReference type="GO" id="GO:0003723">
    <property type="term" value="F:RNA binding"/>
    <property type="evidence" value="ECO:0007669"/>
    <property type="project" value="InterPro"/>
</dbReference>
<dbReference type="Gene3D" id="3.30.70.3190">
    <property type="match status" value="1"/>
</dbReference>
<sequence>MMNDTNKSNETKNQNEENVTLLLQKCNVCHICIKLLSSRTNTNNDTQKRKRLEETPEEEEEEEENNINCTLCFNLLSTKTLSQTKSLISDQSKPYAHENENALQTNYISSDSPTLFITPLIMIRAHALSVYLHHHHPNVAKQLRKSVQDYYESVKEYIRSSLREFLFPSSNATKRCKLQHASTPQKDIPYTRELHKEESGYLSLHIVFLPPSSTTSASYPYPTELLPTLHSYQCNKRKDRKRFRGNDPTNKQGGNPRTNLEKRVQRQLQQLQVNNDNDKEETTNALWLDRNDTLKAIQTDTITMDINKQVCFKYKEKWVQWFDTIKSSSYTSVTDVKCNHIQVAIWRKPYYISGFYTKHIRTVSQTPFYVPYDDSQDKGKGNETTNEPKKGMVKKGTSSIEEEICPVLAKVGCGGISVCNNEEIHKKDEESKNDNKSKLVYGMCKFHASGREDMDVRMLLPFDETICAHKNEEGFMGGRPFVCEVIDAYHMPTQDDLERVVAAVNHDDTTSANNDTEHCKKKDTDEDDNAITPSDKWEEIPSIRYFGSNPNGVGISSNIHYVPSSAFRNLQSNTEDKVKHYGCLVWSCNVIPTQSYLNDKLGFSPPSSDHGSDAMTPAKSAPRYPLEIAQSTPLRVLHRRSSQIRKRHILSLVATRLSSHWFLLRISTSAGTYVKEFVHGDCGRTSPSVSSMLGSGGSCCKTDIYWLDCEGIDV</sequence>
<dbReference type="InterPro" id="IPR039894">
    <property type="entry name" value="Pus10-like"/>
</dbReference>
<evidence type="ECO:0000256" key="2">
    <source>
        <dbReference type="ARBA" id="ARBA00012787"/>
    </source>
</evidence>
<evidence type="ECO:0000313" key="7">
    <source>
        <dbReference type="EMBL" id="CAD9323728.1"/>
    </source>
</evidence>
<dbReference type="GO" id="GO:0160148">
    <property type="term" value="F:tRNA pseudouridine(55) synthase activity"/>
    <property type="evidence" value="ECO:0007669"/>
    <property type="project" value="UniProtKB-EC"/>
</dbReference>
<proteinExistence type="inferred from homology"/>
<dbReference type="Gene3D" id="3.30.70.2510">
    <property type="match status" value="1"/>
</dbReference>
<evidence type="ECO:0000256" key="5">
    <source>
        <dbReference type="SAM" id="MobiDB-lite"/>
    </source>
</evidence>
<keyword evidence="3" id="KW-0819">tRNA processing</keyword>
<dbReference type="GO" id="GO:0031119">
    <property type="term" value="P:tRNA pseudouridine synthesis"/>
    <property type="evidence" value="ECO:0007669"/>
    <property type="project" value="TreeGrafter"/>
</dbReference>
<evidence type="ECO:0000256" key="4">
    <source>
        <dbReference type="ARBA" id="ARBA00023235"/>
    </source>
</evidence>
<organism evidence="7">
    <name type="scientific">Ditylum brightwellii</name>
    <dbReference type="NCBI Taxonomy" id="49249"/>
    <lineage>
        <taxon>Eukaryota</taxon>
        <taxon>Sar</taxon>
        <taxon>Stramenopiles</taxon>
        <taxon>Ochrophyta</taxon>
        <taxon>Bacillariophyta</taxon>
        <taxon>Mediophyceae</taxon>
        <taxon>Lithodesmiophycidae</taxon>
        <taxon>Lithodesmiales</taxon>
        <taxon>Lithodesmiaceae</taxon>
        <taxon>Ditylum</taxon>
    </lineage>
</organism>
<dbReference type="SUPFAM" id="SSF55120">
    <property type="entry name" value="Pseudouridine synthase"/>
    <property type="match status" value="1"/>
</dbReference>
<feature type="region of interest" description="Disordered" evidence="5">
    <location>
        <begin position="508"/>
        <end position="533"/>
    </location>
</feature>
<feature type="compositionally biased region" description="Basic and acidic residues" evidence="5">
    <location>
        <begin position="508"/>
        <end position="524"/>
    </location>
</feature>
<protein>
    <recommendedName>
        <fullName evidence="2">tRNA pseudouridine(55) synthase</fullName>
        <ecNumber evidence="2">5.4.99.25</ecNumber>
    </recommendedName>
</protein>
<dbReference type="EC" id="5.4.99.25" evidence="2"/>
<feature type="compositionally biased region" description="Basic and acidic residues" evidence="5">
    <location>
        <begin position="375"/>
        <end position="390"/>
    </location>
</feature>
<evidence type="ECO:0000256" key="1">
    <source>
        <dbReference type="ARBA" id="ARBA00009652"/>
    </source>
</evidence>
<evidence type="ECO:0000256" key="3">
    <source>
        <dbReference type="ARBA" id="ARBA00022694"/>
    </source>
</evidence>
<dbReference type="EMBL" id="HBGN01012074">
    <property type="protein sequence ID" value="CAD9323728.1"/>
    <property type="molecule type" value="Transcribed_RNA"/>
</dbReference>
<feature type="region of interest" description="Disordered" evidence="5">
    <location>
        <begin position="238"/>
        <end position="260"/>
    </location>
</feature>
<feature type="region of interest" description="Disordered" evidence="5">
    <location>
        <begin position="603"/>
        <end position="622"/>
    </location>
</feature>
<feature type="region of interest" description="Disordered" evidence="5">
    <location>
        <begin position="374"/>
        <end position="393"/>
    </location>
</feature>
<dbReference type="PANTHER" id="PTHR21568:SF0">
    <property type="entry name" value="TRNA PSEUDOURIDINE SYNTHASE PUS10"/>
    <property type="match status" value="1"/>
</dbReference>
<feature type="domain" description="Pus10-like C-terminal" evidence="6">
    <location>
        <begin position="625"/>
        <end position="713"/>
    </location>
</feature>
<name>A0A7S1YZL7_9STRA</name>
<reference evidence="7" key="1">
    <citation type="submission" date="2021-01" db="EMBL/GenBank/DDBJ databases">
        <authorList>
            <person name="Corre E."/>
            <person name="Pelletier E."/>
            <person name="Niang G."/>
            <person name="Scheremetjew M."/>
            <person name="Finn R."/>
            <person name="Kale V."/>
            <person name="Holt S."/>
            <person name="Cochrane G."/>
            <person name="Meng A."/>
            <person name="Brown T."/>
            <person name="Cohen L."/>
        </authorList>
    </citation>
    <scope>NUCLEOTIDE SEQUENCE</scope>
    <source>
        <strain evidence="7">Pop2</strain>
    </source>
</reference>
<feature type="compositionally biased region" description="Polar residues" evidence="5">
    <location>
        <begin position="247"/>
        <end position="258"/>
    </location>
</feature>
<dbReference type="AlphaFoldDB" id="A0A7S1YZL7"/>
<dbReference type="Pfam" id="PF21238">
    <property type="entry name" value="Pus10_C"/>
    <property type="match status" value="1"/>
</dbReference>
<keyword evidence="4" id="KW-0413">Isomerase</keyword>
<dbReference type="InterPro" id="IPR048741">
    <property type="entry name" value="Pus10-like_C"/>
</dbReference>
<accession>A0A7S1YZL7</accession>
<gene>
    <name evidence="7" type="ORF">DBRI1063_LOCUS7696</name>
</gene>
<dbReference type="PANTHER" id="PTHR21568">
    <property type="entry name" value="TRNA PSEUDOURIDINE SYNTHASE PUS10"/>
    <property type="match status" value="1"/>
</dbReference>
<evidence type="ECO:0000259" key="6">
    <source>
        <dbReference type="Pfam" id="PF21238"/>
    </source>
</evidence>